<feature type="region of interest" description="Disordered" evidence="1">
    <location>
        <begin position="1006"/>
        <end position="1026"/>
    </location>
</feature>
<dbReference type="RefSeq" id="XP_016590496.1">
    <property type="nucleotide sequence ID" value="XM_016733639.1"/>
</dbReference>
<protein>
    <submittedName>
        <fullName evidence="3">Uncharacterized protein</fullName>
    </submittedName>
</protein>
<keyword evidence="2" id="KW-0812">Transmembrane</keyword>
<dbReference type="OrthoDB" id="4925544at2759"/>
<feature type="transmembrane region" description="Helical" evidence="2">
    <location>
        <begin position="573"/>
        <end position="591"/>
    </location>
</feature>
<feature type="compositionally biased region" description="Acidic residues" evidence="1">
    <location>
        <begin position="153"/>
        <end position="168"/>
    </location>
</feature>
<evidence type="ECO:0000256" key="2">
    <source>
        <dbReference type="SAM" id="Phobius"/>
    </source>
</evidence>
<feature type="region of interest" description="Disordered" evidence="1">
    <location>
        <begin position="108"/>
        <end position="127"/>
    </location>
</feature>
<gene>
    <name evidence="3" type="ORF">SPSK_06969</name>
</gene>
<dbReference type="KEGG" id="ssck:SPSK_06969"/>
<dbReference type="AlphaFoldDB" id="A0A0F2MG34"/>
<reference evidence="3 4" key="2">
    <citation type="journal article" date="2015" name="Eukaryot. Cell">
        <title>Asexual propagation of a virulent clone complex in a human and feline outbreak of sporotrichosis.</title>
        <authorList>
            <person name="Teixeira Mde M."/>
            <person name="Rodrigues A.M."/>
            <person name="Tsui C.K."/>
            <person name="de Almeida L.G."/>
            <person name="Van Diepeningen A.D."/>
            <person name="van den Ende B.G."/>
            <person name="Fernandes G.F."/>
            <person name="Kano R."/>
            <person name="Hamelin R.C."/>
            <person name="Lopes-Bezerra L.M."/>
            <person name="Vasconcelos A.T."/>
            <person name="de Hoog S."/>
            <person name="de Camargo Z.P."/>
            <person name="Felipe M.S."/>
        </authorList>
    </citation>
    <scope>NUCLEOTIDE SEQUENCE [LARGE SCALE GENOMIC DNA]</scope>
    <source>
        <strain evidence="3 4">1099-18</strain>
    </source>
</reference>
<comment type="caution">
    <text evidence="3">The sequence shown here is derived from an EMBL/GenBank/DDBJ whole genome shotgun (WGS) entry which is preliminary data.</text>
</comment>
<keyword evidence="2" id="KW-0472">Membrane</keyword>
<accession>A0A0F2MG34</accession>
<organism evidence="3 4">
    <name type="scientific">Sporothrix schenckii 1099-18</name>
    <dbReference type="NCBI Taxonomy" id="1397361"/>
    <lineage>
        <taxon>Eukaryota</taxon>
        <taxon>Fungi</taxon>
        <taxon>Dikarya</taxon>
        <taxon>Ascomycota</taxon>
        <taxon>Pezizomycotina</taxon>
        <taxon>Sordariomycetes</taxon>
        <taxon>Sordariomycetidae</taxon>
        <taxon>Ophiostomatales</taxon>
        <taxon>Ophiostomataceae</taxon>
        <taxon>Sporothrix</taxon>
    </lineage>
</organism>
<evidence type="ECO:0000313" key="4">
    <source>
        <dbReference type="Proteomes" id="UP000033710"/>
    </source>
</evidence>
<evidence type="ECO:0000313" key="3">
    <source>
        <dbReference type="EMBL" id="KJR87820.1"/>
    </source>
</evidence>
<keyword evidence="2" id="KW-1133">Transmembrane helix</keyword>
<feature type="transmembrane region" description="Helical" evidence="2">
    <location>
        <begin position="612"/>
        <end position="636"/>
    </location>
</feature>
<name>A0A0F2MG34_SPOSC</name>
<sequence>MEEQSIGYFARLEPDSNHQLSGISSPPSSHNRQESTAVAASQPSQTSQTLQNLQNSQSSESTSSLRFPKPEGSHLLAHWVTSSSTTVPNAMQSSGVFDETSSLADSAYELISSTDGESQDGRGTDSLAASITSSFNFYPRADDVLSLNGNETTNDEEDEEEDEDEEHDEASSDRGHLDQSSGYLPTATRNTPGHSQLYHASRGNGEDNNGARRSSPADSIRYAEQALCNPSTQSLSTLEYDSSHGDIRGGRSPLDQSIEFDEGTDVKPYIEKVSVKHTVREFSEGESAIIAANMGMTSDAPKRMAATVCQTMSRHCLSTREPLRVLYVGNDGAYDDITHKISSALLASAPPPGSPSLGAERRHSSTAGIYNIVPISAFGSAKVPEIDEIQLMGVSEYYIKVDRCVKAAEIVSEGESFPDDTVYSIELDSGMVHSSVFNPSGSVVTPEWALPHVAVFYVSGNDDDQAETTRSAAWEFMTRHAVPSIFVSHAQPFSRSPYAGRWQNFVDHAAVHLSLESRDPSKPMVSERLPIDLGSFLNIDARQMNRNLAYLTGLKDSRTKENKFTGKSAGTNVSATFQGFVSAVAGSLYLLRQGRDCRPEARRALRELYYLVSARFCGLFASVLITVLLSSALLVYTGPGLLPFGLDTSEPSSGFNTMLSRTLPSTATQTSFTPHIPLSQSATVSSVCSAPSVAPTVTISFVTTKTVEVQVSKPTSLSSQVLFGGYLTDNAHSQRNAKGVSDAEIKSTGCSIQVYSSHEIMVKVPAATKTKWLAKGAIDIDVWQGQKKLKSKLFTTDEGIIIEIDRKDAFGVMSVHIVTTLRPKINETFAVDFGQLTASRLLEAGFSLWQESVRAATDAGLEAVARAKTALSTYADEHSMSIPYTEMAQAALGNASLVVESATRGFTALKDDLTENYKRLRPDVFFMKSATEAQSLVKRLVPTTDATERLRDDARFVVRRAQIASKLWWLRIQGKTEEHDSYEEKATNHIRSMELDAKIKRTLADAKKNQPRGVTATTPSIPTPWW</sequence>
<dbReference type="EMBL" id="AXCR01000004">
    <property type="protein sequence ID" value="KJR87820.1"/>
    <property type="molecule type" value="Genomic_DNA"/>
</dbReference>
<dbReference type="VEuPathDB" id="FungiDB:SPSK_06969"/>
<feature type="compositionally biased region" description="Polar residues" evidence="1">
    <location>
        <begin position="17"/>
        <end position="39"/>
    </location>
</feature>
<feature type="compositionally biased region" description="Low complexity" evidence="1">
    <location>
        <begin position="41"/>
        <end position="65"/>
    </location>
</feature>
<dbReference type="GeneID" id="27668916"/>
<reference evidence="3 4" key="1">
    <citation type="journal article" date="2014" name="BMC Genomics">
        <title>Comparative genomics of the major fungal agents of human and animal Sporotrichosis: Sporothrix schenckii and Sporothrix brasiliensis.</title>
        <authorList>
            <person name="Teixeira M.M."/>
            <person name="de Almeida L.G."/>
            <person name="Kubitschek-Barreira P."/>
            <person name="Alves F.L."/>
            <person name="Kioshima E.S."/>
            <person name="Abadio A.K."/>
            <person name="Fernandes L."/>
            <person name="Derengowski L.S."/>
            <person name="Ferreira K.S."/>
            <person name="Souza R.C."/>
            <person name="Ruiz J.C."/>
            <person name="de Andrade N.C."/>
            <person name="Paes H.C."/>
            <person name="Nicola A.M."/>
            <person name="Albuquerque P."/>
            <person name="Gerber A.L."/>
            <person name="Martins V.P."/>
            <person name="Peconick L.D."/>
            <person name="Neto A.V."/>
            <person name="Chaucanez C.B."/>
            <person name="Silva P.A."/>
            <person name="Cunha O.L."/>
            <person name="de Oliveira F.F."/>
            <person name="dos Santos T.C."/>
            <person name="Barros A.L."/>
            <person name="Soares M.A."/>
            <person name="de Oliveira L.M."/>
            <person name="Marini M.M."/>
            <person name="Villalobos-Duno H."/>
            <person name="Cunha M.M."/>
            <person name="de Hoog S."/>
            <person name="da Silveira J.F."/>
            <person name="Henrissat B."/>
            <person name="Nino-Vega G.A."/>
            <person name="Cisalpino P.S."/>
            <person name="Mora-Montes H.M."/>
            <person name="Almeida S.R."/>
            <person name="Stajich J.E."/>
            <person name="Lopes-Bezerra L.M."/>
            <person name="Vasconcelos A.T."/>
            <person name="Felipe M.S."/>
        </authorList>
    </citation>
    <scope>NUCLEOTIDE SEQUENCE [LARGE SCALE GENOMIC DNA]</scope>
    <source>
        <strain evidence="3 4">1099-18</strain>
    </source>
</reference>
<feature type="region of interest" description="Disordered" evidence="1">
    <location>
        <begin position="1"/>
        <end position="70"/>
    </location>
</feature>
<evidence type="ECO:0000256" key="1">
    <source>
        <dbReference type="SAM" id="MobiDB-lite"/>
    </source>
</evidence>
<proteinExistence type="predicted"/>
<feature type="compositionally biased region" description="Polar residues" evidence="1">
    <location>
        <begin position="178"/>
        <end position="194"/>
    </location>
</feature>
<dbReference type="Proteomes" id="UP000033710">
    <property type="component" value="Unassembled WGS sequence"/>
</dbReference>
<feature type="region of interest" description="Disordered" evidence="1">
    <location>
        <begin position="233"/>
        <end position="258"/>
    </location>
</feature>
<feature type="region of interest" description="Disordered" evidence="1">
    <location>
        <begin position="140"/>
        <end position="218"/>
    </location>
</feature>